<organism evidence="6">
    <name type="scientific">Oscillatoriales cyanobacterium SpSt-418</name>
    <dbReference type="NCBI Taxonomy" id="2282169"/>
    <lineage>
        <taxon>Bacteria</taxon>
        <taxon>Bacillati</taxon>
        <taxon>Cyanobacteriota</taxon>
        <taxon>Cyanophyceae</taxon>
        <taxon>Oscillatoriophycideae</taxon>
        <taxon>Oscillatoriales</taxon>
    </lineage>
</organism>
<keyword evidence="2" id="KW-0479">Metal-binding</keyword>
<comment type="caution">
    <text evidence="6">The sequence shown here is derived from an EMBL/GenBank/DDBJ whole genome shotgun (WGS) entry which is preliminary data.</text>
</comment>
<dbReference type="Gene3D" id="3.20.20.70">
    <property type="entry name" value="Aldolase class I"/>
    <property type="match status" value="1"/>
</dbReference>
<dbReference type="EMBL" id="DSRU01000324">
    <property type="protein sequence ID" value="HFN00488.1"/>
    <property type="molecule type" value="Genomic_DNA"/>
</dbReference>
<dbReference type="SFLD" id="SFLDG01386">
    <property type="entry name" value="main_SPASM_domain-containing"/>
    <property type="match status" value="1"/>
</dbReference>
<feature type="domain" description="Radical SAM core" evidence="5">
    <location>
        <begin position="20"/>
        <end position="248"/>
    </location>
</feature>
<dbReference type="GO" id="GO:0051536">
    <property type="term" value="F:iron-sulfur cluster binding"/>
    <property type="evidence" value="ECO:0007669"/>
    <property type="project" value="UniProtKB-KW"/>
</dbReference>
<evidence type="ECO:0000256" key="3">
    <source>
        <dbReference type="ARBA" id="ARBA00023004"/>
    </source>
</evidence>
<dbReference type="Pfam" id="PF04055">
    <property type="entry name" value="Radical_SAM"/>
    <property type="match status" value="1"/>
</dbReference>
<keyword evidence="3" id="KW-0408">Iron</keyword>
<dbReference type="InterPro" id="IPR026357">
    <property type="entry name" value="rSAM_SPASM_GrrM_OscB"/>
</dbReference>
<dbReference type="NCBIfam" id="TIGR04261">
    <property type="entry name" value="rSAM_GlyRichRpt"/>
    <property type="match status" value="1"/>
</dbReference>
<dbReference type="AlphaFoldDB" id="A0A7C3KI37"/>
<sequence length="403" mass="46097">MTLCYTNPFALTNPQTPDLDEFGPLHLVVIQPTSFCNLDCDYCYLPDRQLKNQLSLDLIDPIFKTLFTSPFFRQDFTVCWHAGEPLAVPIAFYEGAFERIQAAEQKYKSQPYHICHSIQTNGTLINQAWCDLFRQHSVQVGVSIDGPAWLHDRHRKTRKGLGTHAATMRGISHLQRNQIPTNVIAVLTEDSLDYPDEIFHFFWDNGITDVGFNMEETEGANSQSSLDHTQVETRYRAFMQRFWDLVTQTNGAFHVREFEAICSLIYTDTRLKCTDMNRPFVIVNIDYQGNFATFDPELLGIDTDRYGQFVLGNVQQDSLESICHTQKFQHMYQEMAAGVEHCRQNCEYFGLCGGGAGSNKYWENGSFNSGETWACRYRTQAIADIVIDRLENSLGLQDSQTTC</sequence>
<dbReference type="InterPro" id="IPR023867">
    <property type="entry name" value="Sulphatase_maturase_rSAM"/>
</dbReference>
<keyword evidence="4" id="KW-0411">Iron-sulfur</keyword>
<reference evidence="6" key="1">
    <citation type="journal article" date="2020" name="mSystems">
        <title>Genome- and Community-Level Interaction Insights into Carbon Utilization and Element Cycling Functions of Hydrothermarchaeota in Hydrothermal Sediment.</title>
        <authorList>
            <person name="Zhou Z."/>
            <person name="Liu Y."/>
            <person name="Xu W."/>
            <person name="Pan J."/>
            <person name="Luo Z.H."/>
            <person name="Li M."/>
        </authorList>
    </citation>
    <scope>NUCLEOTIDE SEQUENCE [LARGE SCALE GENOMIC DNA]</scope>
    <source>
        <strain evidence="6">SpSt-418</strain>
    </source>
</reference>
<evidence type="ECO:0000259" key="5">
    <source>
        <dbReference type="PROSITE" id="PS51918"/>
    </source>
</evidence>
<evidence type="ECO:0000313" key="6">
    <source>
        <dbReference type="EMBL" id="HFN00488.1"/>
    </source>
</evidence>
<dbReference type="SFLD" id="SFLDG01067">
    <property type="entry name" value="SPASM/twitch_domain_containing"/>
    <property type="match status" value="1"/>
</dbReference>
<dbReference type="GO" id="GO:0046872">
    <property type="term" value="F:metal ion binding"/>
    <property type="evidence" value="ECO:0007669"/>
    <property type="project" value="UniProtKB-KW"/>
</dbReference>
<dbReference type="SUPFAM" id="SSF102114">
    <property type="entry name" value="Radical SAM enzymes"/>
    <property type="match status" value="1"/>
</dbReference>
<proteinExistence type="predicted"/>
<dbReference type="PANTHER" id="PTHR43273:SF8">
    <property type="entry name" value="RADICAL SAM DOMAIN PROTEIN"/>
    <property type="match status" value="1"/>
</dbReference>
<dbReference type="InterPro" id="IPR058240">
    <property type="entry name" value="rSAM_sf"/>
</dbReference>
<dbReference type="InterPro" id="IPR007197">
    <property type="entry name" value="rSAM"/>
</dbReference>
<name>A0A7C3KI37_9CYAN</name>
<evidence type="ECO:0000256" key="2">
    <source>
        <dbReference type="ARBA" id="ARBA00022723"/>
    </source>
</evidence>
<accession>A0A7C3KI37</accession>
<dbReference type="CDD" id="cd01335">
    <property type="entry name" value="Radical_SAM"/>
    <property type="match status" value="1"/>
</dbReference>
<dbReference type="PANTHER" id="PTHR43273">
    <property type="entry name" value="ANAEROBIC SULFATASE-MATURATING ENZYME HOMOLOG ASLB-RELATED"/>
    <property type="match status" value="1"/>
</dbReference>
<dbReference type="InterPro" id="IPR013785">
    <property type="entry name" value="Aldolase_TIM"/>
</dbReference>
<dbReference type="SFLD" id="SFLDS00029">
    <property type="entry name" value="Radical_SAM"/>
    <property type="match status" value="1"/>
</dbReference>
<evidence type="ECO:0000256" key="1">
    <source>
        <dbReference type="ARBA" id="ARBA00022691"/>
    </source>
</evidence>
<dbReference type="SFLD" id="SFLDG01072">
    <property type="entry name" value="dehydrogenase_like"/>
    <property type="match status" value="1"/>
</dbReference>
<dbReference type="PROSITE" id="PS51918">
    <property type="entry name" value="RADICAL_SAM"/>
    <property type="match status" value="1"/>
</dbReference>
<dbReference type="GO" id="GO:0016491">
    <property type="term" value="F:oxidoreductase activity"/>
    <property type="evidence" value="ECO:0007669"/>
    <property type="project" value="InterPro"/>
</dbReference>
<protein>
    <submittedName>
        <fullName evidence="6">GRRM system radical SAM/SPASM domain protein</fullName>
    </submittedName>
</protein>
<keyword evidence="1" id="KW-0949">S-adenosyl-L-methionine</keyword>
<evidence type="ECO:0000256" key="4">
    <source>
        <dbReference type="ARBA" id="ARBA00023014"/>
    </source>
</evidence>
<gene>
    <name evidence="6" type="primary">grrM</name>
    <name evidence="6" type="ORF">ENR64_22615</name>
</gene>